<proteinExistence type="predicted"/>
<sequence>MLSKLSVRRLRRRLQVRPALNPRPGGELPHATKMTQRLSCFSRTGTLLPRLWL</sequence>
<dbReference type="EMBL" id="BK015499">
    <property type="protein sequence ID" value="DAE09983.1"/>
    <property type="molecule type" value="Genomic_DNA"/>
</dbReference>
<evidence type="ECO:0000313" key="1">
    <source>
        <dbReference type="EMBL" id="DAE09983.1"/>
    </source>
</evidence>
<protein>
    <submittedName>
        <fullName evidence="1">Uncharacterized protein</fullName>
    </submittedName>
</protein>
<name>A0A8S5PS59_9CAUD</name>
<organism evidence="1">
    <name type="scientific">Myoviridae sp. ct6Ob8</name>
    <dbReference type="NCBI Taxonomy" id="2825035"/>
    <lineage>
        <taxon>Viruses</taxon>
        <taxon>Duplodnaviria</taxon>
        <taxon>Heunggongvirae</taxon>
        <taxon>Uroviricota</taxon>
        <taxon>Caudoviricetes</taxon>
    </lineage>
</organism>
<reference evidence="1" key="1">
    <citation type="journal article" date="2021" name="Proc. Natl. Acad. Sci. U.S.A.">
        <title>A Catalog of Tens of Thousands of Viruses from Human Metagenomes Reveals Hidden Associations with Chronic Diseases.</title>
        <authorList>
            <person name="Tisza M.J."/>
            <person name="Buck C.B."/>
        </authorList>
    </citation>
    <scope>NUCLEOTIDE SEQUENCE</scope>
    <source>
        <strain evidence="1">Ct6Ob8</strain>
    </source>
</reference>
<accession>A0A8S5PS59</accession>